<comment type="similarity">
    <text evidence="6">Belongs to the ABC-2 integral membrane protein family.</text>
</comment>
<keyword evidence="2 6" id="KW-0812">Transmembrane</keyword>
<dbReference type="PRINTS" id="PR00164">
    <property type="entry name" value="ABC2TRNSPORT"/>
</dbReference>
<dbReference type="AlphaFoldDB" id="A0A5C4MBB4"/>
<dbReference type="Proteomes" id="UP000306740">
    <property type="component" value="Unassembled WGS sequence"/>
</dbReference>
<gene>
    <name evidence="8" type="ORF">FHE65_33125</name>
</gene>
<dbReference type="InterPro" id="IPR047817">
    <property type="entry name" value="ABC2_TM_bact-type"/>
</dbReference>
<sequence length="276" mass="29288">MSAAPTLSEVLVDRPRGDAGRWAGVRRQVPYYLTVLRRTWRGSIFSYAILPVIMLASFGLGLGSFVDDASALGGVPYLDFIAPGILATSALMAAAGEALYPVYAMFTWTKMAYAMSSTPLGAVDIVNGVTAYVTFRVASATVALTVVLALFGTLASIGGALLLVLTGTLVGAAHGAVFVAFAAWTRSDSALTLMYRLGVIPTTLFSGAFFPIDQLPEAVQVVAYVLPAWHGVELARMCSTDALTPMALVHVTYLVVVGVVGWWWARRAFGRRLGSQ</sequence>
<dbReference type="PROSITE" id="PS51012">
    <property type="entry name" value="ABC_TM2"/>
    <property type="match status" value="1"/>
</dbReference>
<dbReference type="PANTHER" id="PTHR43229">
    <property type="entry name" value="NODULATION PROTEIN J"/>
    <property type="match status" value="1"/>
</dbReference>
<keyword evidence="6" id="KW-1003">Cell membrane</keyword>
<evidence type="ECO:0000256" key="4">
    <source>
        <dbReference type="ARBA" id="ARBA00023136"/>
    </source>
</evidence>
<keyword evidence="6" id="KW-0813">Transport</keyword>
<dbReference type="EMBL" id="VDFR01000224">
    <property type="protein sequence ID" value="TNC30134.1"/>
    <property type="molecule type" value="Genomic_DNA"/>
</dbReference>
<reference evidence="8 9" key="1">
    <citation type="submission" date="2019-05" db="EMBL/GenBank/DDBJ databases">
        <title>Mumia sp. nov., isolated from the intestinal contents of plateau pika (Ochotona curzoniae) in the Qinghai-Tibet plateau of China.</title>
        <authorList>
            <person name="Tian Z."/>
        </authorList>
    </citation>
    <scope>NUCLEOTIDE SEQUENCE [LARGE SCALE GENOMIC DNA]</scope>
    <source>
        <strain evidence="9">527</strain>
    </source>
</reference>
<dbReference type="InterPro" id="IPR051784">
    <property type="entry name" value="Nod_factor_ABC_transporter"/>
</dbReference>
<evidence type="ECO:0000256" key="5">
    <source>
        <dbReference type="ARBA" id="ARBA00023251"/>
    </source>
</evidence>
<dbReference type="InterPro" id="IPR000412">
    <property type="entry name" value="ABC_2_transport"/>
</dbReference>
<evidence type="ECO:0000256" key="6">
    <source>
        <dbReference type="RuleBase" id="RU361157"/>
    </source>
</evidence>
<feature type="transmembrane region" description="Helical" evidence="6">
    <location>
        <begin position="157"/>
        <end position="181"/>
    </location>
</feature>
<feature type="transmembrane region" description="Helical" evidence="6">
    <location>
        <begin position="129"/>
        <end position="151"/>
    </location>
</feature>
<evidence type="ECO:0000256" key="1">
    <source>
        <dbReference type="ARBA" id="ARBA00004141"/>
    </source>
</evidence>
<dbReference type="InterPro" id="IPR013525">
    <property type="entry name" value="ABC2_TM"/>
</dbReference>
<dbReference type="GO" id="GO:0043190">
    <property type="term" value="C:ATP-binding cassette (ABC) transporter complex"/>
    <property type="evidence" value="ECO:0007669"/>
    <property type="project" value="InterPro"/>
</dbReference>
<dbReference type="GO" id="GO:0140359">
    <property type="term" value="F:ABC-type transporter activity"/>
    <property type="evidence" value="ECO:0007669"/>
    <property type="project" value="InterPro"/>
</dbReference>
<name>A0A5C4MBB4_9ACTN</name>
<dbReference type="Pfam" id="PF01061">
    <property type="entry name" value="ABC2_membrane"/>
    <property type="match status" value="1"/>
</dbReference>
<feature type="transmembrane region" description="Helical" evidence="6">
    <location>
        <begin position="85"/>
        <end position="108"/>
    </location>
</feature>
<dbReference type="OrthoDB" id="9778589at2"/>
<evidence type="ECO:0000256" key="2">
    <source>
        <dbReference type="ARBA" id="ARBA00022692"/>
    </source>
</evidence>
<dbReference type="GO" id="GO:0046677">
    <property type="term" value="P:response to antibiotic"/>
    <property type="evidence" value="ECO:0007669"/>
    <property type="project" value="UniProtKB-KW"/>
</dbReference>
<dbReference type="PANTHER" id="PTHR43229:SF2">
    <property type="entry name" value="NODULATION PROTEIN J"/>
    <property type="match status" value="1"/>
</dbReference>
<keyword evidence="5" id="KW-0046">Antibiotic resistance</keyword>
<feature type="transmembrane region" description="Helical" evidence="6">
    <location>
        <begin position="44"/>
        <end position="65"/>
    </location>
</feature>
<keyword evidence="3 6" id="KW-1133">Transmembrane helix</keyword>
<comment type="caution">
    <text evidence="8">The sequence shown here is derived from an EMBL/GenBank/DDBJ whole genome shotgun (WGS) entry which is preliminary data.</text>
</comment>
<proteinExistence type="inferred from homology"/>
<evidence type="ECO:0000259" key="7">
    <source>
        <dbReference type="PROSITE" id="PS51012"/>
    </source>
</evidence>
<evidence type="ECO:0000313" key="9">
    <source>
        <dbReference type="Proteomes" id="UP000306740"/>
    </source>
</evidence>
<dbReference type="PIRSF" id="PIRSF006648">
    <property type="entry name" value="DrrB"/>
    <property type="match status" value="1"/>
</dbReference>
<accession>A0A5C4MBB4</accession>
<organism evidence="8 9">
    <name type="scientific">Mumia zhuanghuii</name>
    <dbReference type="NCBI Taxonomy" id="2585211"/>
    <lineage>
        <taxon>Bacteria</taxon>
        <taxon>Bacillati</taxon>
        <taxon>Actinomycetota</taxon>
        <taxon>Actinomycetes</taxon>
        <taxon>Propionibacteriales</taxon>
        <taxon>Nocardioidaceae</taxon>
        <taxon>Mumia</taxon>
    </lineage>
</organism>
<feature type="domain" description="ABC transmembrane type-2" evidence="7">
    <location>
        <begin position="42"/>
        <end position="272"/>
    </location>
</feature>
<feature type="transmembrane region" description="Helical" evidence="6">
    <location>
        <begin position="247"/>
        <end position="265"/>
    </location>
</feature>
<protein>
    <recommendedName>
        <fullName evidence="6">Transport permease protein</fullName>
    </recommendedName>
</protein>
<dbReference type="RefSeq" id="WP_139107293.1">
    <property type="nucleotide sequence ID" value="NZ_VDFR01000224.1"/>
</dbReference>
<evidence type="ECO:0000256" key="3">
    <source>
        <dbReference type="ARBA" id="ARBA00022989"/>
    </source>
</evidence>
<feature type="transmembrane region" description="Helical" evidence="6">
    <location>
        <begin position="193"/>
        <end position="212"/>
    </location>
</feature>
<keyword evidence="4 6" id="KW-0472">Membrane</keyword>
<comment type="subcellular location">
    <subcellularLocation>
        <location evidence="6">Cell membrane</location>
        <topology evidence="6">Multi-pass membrane protein</topology>
    </subcellularLocation>
    <subcellularLocation>
        <location evidence="1">Membrane</location>
        <topology evidence="1">Multi-pass membrane protein</topology>
    </subcellularLocation>
</comment>
<evidence type="ECO:0000313" key="8">
    <source>
        <dbReference type="EMBL" id="TNC30134.1"/>
    </source>
</evidence>